<name>A0A2K9A5B3_9GAMM</name>
<evidence type="ECO:0000313" key="7">
    <source>
        <dbReference type="Proteomes" id="UP000232693"/>
    </source>
</evidence>
<dbReference type="Proteomes" id="UP000232693">
    <property type="component" value="Chromosome"/>
</dbReference>
<evidence type="ECO:0000256" key="1">
    <source>
        <dbReference type="ARBA" id="ARBA00005877"/>
    </source>
</evidence>
<dbReference type="PIRSF" id="PIRSF009283">
    <property type="entry name" value="HPP_dOase"/>
    <property type="match status" value="1"/>
</dbReference>
<dbReference type="EMBL" id="CP025120">
    <property type="protein sequence ID" value="AUD79035.1"/>
    <property type="molecule type" value="Genomic_DNA"/>
</dbReference>
<dbReference type="RefSeq" id="WP_106646872.1">
    <property type="nucleotide sequence ID" value="NZ_BMGO01000001.1"/>
</dbReference>
<accession>A0A2K9A5B3</accession>
<dbReference type="PANTHER" id="PTHR11959">
    <property type="entry name" value="4-HYDROXYPHENYLPYRUVATE DIOXYGENASE"/>
    <property type="match status" value="1"/>
</dbReference>
<evidence type="ECO:0000256" key="5">
    <source>
        <dbReference type="PIRSR" id="PIRSR009283-1"/>
    </source>
</evidence>
<dbReference type="InterPro" id="IPR004360">
    <property type="entry name" value="Glyas_Fos-R_dOase_dom"/>
</dbReference>
<dbReference type="CDD" id="cd08342">
    <property type="entry name" value="HPPD_N_like"/>
    <property type="match status" value="1"/>
</dbReference>
<dbReference type="CDD" id="cd07250">
    <property type="entry name" value="HPPD_C_like"/>
    <property type="match status" value="1"/>
</dbReference>
<dbReference type="Pfam" id="PF00903">
    <property type="entry name" value="Glyoxalase"/>
    <property type="match status" value="1"/>
</dbReference>
<feature type="binding site" evidence="5">
    <location>
        <position position="321"/>
    </location>
    <ligand>
        <name>Fe cation</name>
        <dbReference type="ChEBI" id="CHEBI:24875"/>
    </ligand>
</feature>
<proteinExistence type="inferred from homology"/>
<dbReference type="Gene3D" id="3.10.180.10">
    <property type="entry name" value="2,3-Dihydroxybiphenyl 1,2-Dioxygenase, domain 1"/>
    <property type="match status" value="2"/>
</dbReference>
<evidence type="ECO:0000256" key="3">
    <source>
        <dbReference type="ARBA" id="ARBA00022737"/>
    </source>
</evidence>
<keyword evidence="4 5" id="KW-0408">Iron</keyword>
<dbReference type="InterPro" id="IPR029068">
    <property type="entry name" value="Glyas_Bleomycin-R_OHBP_Dase"/>
</dbReference>
<keyword evidence="6" id="KW-0560">Oxidoreductase</keyword>
<dbReference type="FunFam" id="3.10.180.10:FF:000007">
    <property type="entry name" value="4-hydroxyphenylpyruvate dioxygenase"/>
    <property type="match status" value="1"/>
</dbReference>
<comment type="cofactor">
    <cofactor evidence="5">
        <name>Fe cation</name>
        <dbReference type="ChEBI" id="CHEBI:24875"/>
    </cofactor>
    <text evidence="5">Binds 1 Fe cation per subunit.</text>
</comment>
<dbReference type="InterPro" id="IPR005956">
    <property type="entry name" value="4OHPhenylPyrv_dOase"/>
</dbReference>
<keyword evidence="6" id="KW-0670">Pyruvate</keyword>
<keyword evidence="7" id="KW-1185">Reference proteome</keyword>
<feature type="binding site" evidence="5">
    <location>
        <position position="241"/>
    </location>
    <ligand>
        <name>Fe cation</name>
        <dbReference type="ChEBI" id="CHEBI:24875"/>
    </ligand>
</feature>
<dbReference type="Pfam" id="PF14696">
    <property type="entry name" value="Glyoxalase_5"/>
    <property type="match status" value="1"/>
</dbReference>
<dbReference type="GO" id="GO:0006572">
    <property type="term" value="P:L-tyrosine catabolic process"/>
    <property type="evidence" value="ECO:0007669"/>
    <property type="project" value="TreeGrafter"/>
</dbReference>
<protein>
    <submittedName>
        <fullName evidence="6">4-hydroxyphenylpyruvate dioxygenase</fullName>
    </submittedName>
</protein>
<gene>
    <name evidence="6" type="primary">hppD</name>
    <name evidence="6" type="ORF">CW740_07150</name>
</gene>
<dbReference type="InterPro" id="IPR037523">
    <property type="entry name" value="VOC_core"/>
</dbReference>
<dbReference type="OrthoDB" id="9780241at2"/>
<dbReference type="InterPro" id="IPR041735">
    <property type="entry name" value="4OHPhenylPyrv_dOase_C"/>
</dbReference>
<evidence type="ECO:0000256" key="4">
    <source>
        <dbReference type="ARBA" id="ARBA00023004"/>
    </source>
</evidence>
<organism evidence="6 7">
    <name type="scientific">Kangiella profundi</name>
    <dbReference type="NCBI Taxonomy" id="1561924"/>
    <lineage>
        <taxon>Bacteria</taxon>
        <taxon>Pseudomonadati</taxon>
        <taxon>Pseudomonadota</taxon>
        <taxon>Gammaproteobacteria</taxon>
        <taxon>Kangiellales</taxon>
        <taxon>Kangiellaceae</taxon>
        <taxon>Kangiella</taxon>
    </lineage>
</organism>
<keyword evidence="3" id="KW-0677">Repeat</keyword>
<reference evidence="6 7" key="1">
    <citation type="submission" date="2017-12" db="EMBL/GenBank/DDBJ databases">
        <title>Kangiella profundi FT102 completed genome.</title>
        <authorList>
            <person name="Xu J."/>
            <person name="Wang J."/>
            <person name="Lu Y."/>
        </authorList>
    </citation>
    <scope>NUCLEOTIDE SEQUENCE [LARGE SCALE GENOMIC DNA]</scope>
    <source>
        <strain evidence="6 7">FT102</strain>
    </source>
</reference>
<dbReference type="InterPro" id="IPR041736">
    <property type="entry name" value="4OHPhenylPyrv_dOase_N"/>
</dbReference>
<evidence type="ECO:0000313" key="6">
    <source>
        <dbReference type="EMBL" id="AUD79035.1"/>
    </source>
</evidence>
<dbReference type="GO" id="GO:0003868">
    <property type="term" value="F:4-hydroxyphenylpyruvate dioxygenase activity"/>
    <property type="evidence" value="ECO:0007669"/>
    <property type="project" value="InterPro"/>
</dbReference>
<sequence>MTDTTFNPLGTDGFEFVEYTAPTEEGVKKLKELFELLGFTEIAKHKSKNVTLFRQGDINFIVNEEQSGYFHEFSKQHGPCACAMAWRVADAQKAFDYAVEKGAKPFDQEEQMSHPAVYGIGGSVLYFIDKWGNKPESFYDDDFEYYEGVEKFPKGRGLHTLDHLTHNVKRGGMDVWATFYENIANFREIRYFDIKGKQTGLFSKAMTGPCNKLRIPINESSDEKSQIEEFLKEYNGEGIQHIALSTDDIYKTIEDLRAGGMKFMDTPDTYYDMIPKRIPKHHEDVEELRKNRILIDGSLEHEEGILLQIFTNTVIGPIFFEIIQRKGNQGFGEGNFKALFESIELDQIQRGVI</sequence>
<evidence type="ECO:0000256" key="2">
    <source>
        <dbReference type="ARBA" id="ARBA00022723"/>
    </source>
</evidence>
<keyword evidence="2 5" id="KW-0479">Metal-binding</keyword>
<dbReference type="PANTHER" id="PTHR11959:SF1">
    <property type="entry name" value="4-HYDROXYPHENYLPYRUVATE DIOXYGENASE"/>
    <property type="match status" value="1"/>
</dbReference>
<keyword evidence="6" id="KW-0223">Dioxygenase</keyword>
<dbReference type="SUPFAM" id="SSF54593">
    <property type="entry name" value="Glyoxalase/Bleomycin resistance protein/Dihydroxybiphenyl dioxygenase"/>
    <property type="match status" value="1"/>
</dbReference>
<comment type="similarity">
    <text evidence="1">Belongs to the 4HPPD family.</text>
</comment>
<dbReference type="PROSITE" id="PS51819">
    <property type="entry name" value="VOC"/>
    <property type="match status" value="2"/>
</dbReference>
<dbReference type="AlphaFoldDB" id="A0A2K9A5B3"/>
<dbReference type="KEGG" id="kpd:CW740_07150"/>
<dbReference type="GO" id="GO:0046872">
    <property type="term" value="F:metal ion binding"/>
    <property type="evidence" value="ECO:0007669"/>
    <property type="project" value="UniProtKB-KW"/>
</dbReference>
<feature type="binding site" evidence="5">
    <location>
        <position position="163"/>
    </location>
    <ligand>
        <name>Fe cation</name>
        <dbReference type="ChEBI" id="CHEBI:24875"/>
    </ligand>
</feature>
<dbReference type="NCBIfam" id="TIGR01263">
    <property type="entry name" value="4HPPD"/>
    <property type="match status" value="1"/>
</dbReference>